<keyword evidence="1" id="KW-1133">Transmembrane helix</keyword>
<dbReference type="GO" id="GO:0005886">
    <property type="term" value="C:plasma membrane"/>
    <property type="evidence" value="ECO:0007669"/>
    <property type="project" value="TreeGrafter"/>
</dbReference>
<dbReference type="Proteomes" id="UP000442244">
    <property type="component" value="Unassembled WGS sequence"/>
</dbReference>
<feature type="transmembrane region" description="Helical" evidence="1">
    <location>
        <begin position="95"/>
        <end position="115"/>
    </location>
</feature>
<dbReference type="RefSeq" id="WP_148604755.1">
    <property type="nucleotide sequence ID" value="NZ_BSUV01000001.1"/>
</dbReference>
<feature type="transmembrane region" description="Helical" evidence="1">
    <location>
        <begin position="127"/>
        <end position="145"/>
    </location>
</feature>
<dbReference type="InterPro" id="IPR005325">
    <property type="entry name" value="DUF308_memb"/>
</dbReference>
<protein>
    <recommendedName>
        <fullName evidence="4">DUF308 domain-containing protein</fullName>
    </recommendedName>
</protein>
<accession>A0A6P2CNR2</accession>
<feature type="transmembrane region" description="Helical" evidence="1">
    <location>
        <begin position="70"/>
        <end position="89"/>
    </location>
</feature>
<feature type="transmembrane region" description="Helical" evidence="1">
    <location>
        <begin position="37"/>
        <end position="58"/>
    </location>
</feature>
<evidence type="ECO:0008006" key="4">
    <source>
        <dbReference type="Google" id="ProtNLM"/>
    </source>
</evidence>
<dbReference type="PANTHER" id="PTHR34989">
    <property type="entry name" value="PROTEIN HDED"/>
    <property type="match status" value="1"/>
</dbReference>
<name>A0A6P2CNR2_9LACO</name>
<sequence>MSDIFLRKIRNIIGFDAIVSVIFGALILFWPTHSASVVAALIGLAFIAIGLSHVISVFDRKNEDGWVRVGNFVIGAVYFIAGVFTFINLYAATTYLFIVIGVLVGITWIIEGFIALGSVKYYAQKRWSIFSAIISIVGGATMLFVPLVSAIFLWQLLGISLLILGIFKMLYFVAWKK</sequence>
<gene>
    <name evidence="2" type="ORF">ESZ47_03400</name>
</gene>
<keyword evidence="3" id="KW-1185">Reference proteome</keyword>
<dbReference type="EMBL" id="SDGY01000001">
    <property type="protein sequence ID" value="TYC47194.1"/>
    <property type="molecule type" value="Genomic_DNA"/>
</dbReference>
<feature type="transmembrane region" description="Helical" evidence="1">
    <location>
        <begin position="151"/>
        <end position="174"/>
    </location>
</feature>
<evidence type="ECO:0000313" key="3">
    <source>
        <dbReference type="Proteomes" id="UP000442244"/>
    </source>
</evidence>
<dbReference type="InterPro" id="IPR052712">
    <property type="entry name" value="Acid_resist_chaperone_HdeD"/>
</dbReference>
<keyword evidence="1" id="KW-0812">Transmembrane</keyword>
<feature type="transmembrane region" description="Helical" evidence="1">
    <location>
        <begin position="12"/>
        <end position="31"/>
    </location>
</feature>
<dbReference type="Pfam" id="PF03729">
    <property type="entry name" value="DUF308"/>
    <property type="match status" value="2"/>
</dbReference>
<evidence type="ECO:0000313" key="2">
    <source>
        <dbReference type="EMBL" id="TYC47194.1"/>
    </source>
</evidence>
<organism evidence="2 3">
    <name type="scientific">Leuconostoc litchii</name>
    <dbReference type="NCBI Taxonomy" id="1981069"/>
    <lineage>
        <taxon>Bacteria</taxon>
        <taxon>Bacillati</taxon>
        <taxon>Bacillota</taxon>
        <taxon>Bacilli</taxon>
        <taxon>Lactobacillales</taxon>
        <taxon>Lactobacillaceae</taxon>
        <taxon>Leuconostoc</taxon>
    </lineage>
</organism>
<keyword evidence="1" id="KW-0472">Membrane</keyword>
<proteinExistence type="predicted"/>
<comment type="caution">
    <text evidence="2">The sequence shown here is derived from an EMBL/GenBank/DDBJ whole genome shotgun (WGS) entry which is preliminary data.</text>
</comment>
<evidence type="ECO:0000256" key="1">
    <source>
        <dbReference type="SAM" id="Phobius"/>
    </source>
</evidence>
<dbReference type="AlphaFoldDB" id="A0A6P2CNR2"/>
<dbReference type="PANTHER" id="PTHR34989:SF1">
    <property type="entry name" value="PROTEIN HDED"/>
    <property type="match status" value="1"/>
</dbReference>
<reference evidence="2 3" key="1">
    <citation type="submission" date="2019-01" db="EMBL/GenBank/DDBJ databases">
        <title>Leuconostoc litchii sp. nov., a novel lactic acid bacterium isolated from lychee.</title>
        <authorList>
            <person name="Wang L.-T."/>
        </authorList>
    </citation>
    <scope>NUCLEOTIDE SEQUENCE [LARGE SCALE GENOMIC DNA]</scope>
    <source>
        <strain evidence="2 3">MB7</strain>
    </source>
</reference>
<dbReference type="OrthoDB" id="2243768at2"/>